<protein>
    <submittedName>
        <fullName evidence="1">TrpR-related protein YerC/YecD</fullName>
    </submittedName>
</protein>
<comment type="caution">
    <text evidence="1">The sequence shown here is derived from an EMBL/GenBank/DDBJ whole genome shotgun (WGS) entry which is preliminary data.</text>
</comment>
<dbReference type="RefSeq" id="WP_095363862.1">
    <property type="nucleotide sequence ID" value="NZ_JAUTAS010000001.1"/>
</dbReference>
<dbReference type="GO" id="GO:0003700">
    <property type="term" value="F:DNA-binding transcription factor activity"/>
    <property type="evidence" value="ECO:0007669"/>
    <property type="project" value="InterPro"/>
</dbReference>
<dbReference type="Pfam" id="PF01371">
    <property type="entry name" value="Trp_repressor"/>
    <property type="match status" value="1"/>
</dbReference>
<name>A0AAP5AHS3_9GAMM</name>
<dbReference type="AlphaFoldDB" id="A0AAP5AHS3"/>
<dbReference type="InterPro" id="IPR013368">
    <property type="entry name" value="YecD_YerC"/>
</dbReference>
<dbReference type="InterPro" id="IPR000831">
    <property type="entry name" value="Trp_repress"/>
</dbReference>
<dbReference type="Gene3D" id="1.10.1270.10">
    <property type="entry name" value="TrpR-like"/>
    <property type="match status" value="1"/>
</dbReference>
<dbReference type="SUPFAM" id="SSF48295">
    <property type="entry name" value="TrpR-like"/>
    <property type="match status" value="1"/>
</dbReference>
<evidence type="ECO:0000313" key="1">
    <source>
        <dbReference type="EMBL" id="MDQ1108849.1"/>
    </source>
</evidence>
<evidence type="ECO:0000313" key="2">
    <source>
        <dbReference type="Proteomes" id="UP001226084"/>
    </source>
</evidence>
<accession>A0AAP5AHS3</accession>
<gene>
    <name evidence="1" type="ORF">QE424_002008</name>
</gene>
<sequence length="108" mass="11424">MKIRPVPREKDPQADLDSLAGAFACLSSAGQVTAFLRDLCTPAELEALSDRWKVVPLLRQGVPYREIHELTGVSVTTTGRVARSLDHGHGGYAAAIAATATPAAPESE</sequence>
<dbReference type="PANTHER" id="PTHR40080">
    <property type="entry name" value="LMO1763 PROTEIN"/>
    <property type="match status" value="1"/>
</dbReference>
<dbReference type="InterPro" id="IPR010921">
    <property type="entry name" value="Trp_repressor/repl_initiator"/>
</dbReference>
<dbReference type="Proteomes" id="UP001226084">
    <property type="component" value="Unassembled WGS sequence"/>
</dbReference>
<organism evidence="1 2">
    <name type="scientific">Stenotrophomonas rhizophila</name>
    <dbReference type="NCBI Taxonomy" id="216778"/>
    <lineage>
        <taxon>Bacteria</taxon>
        <taxon>Pseudomonadati</taxon>
        <taxon>Pseudomonadota</taxon>
        <taxon>Gammaproteobacteria</taxon>
        <taxon>Lysobacterales</taxon>
        <taxon>Lysobacteraceae</taxon>
        <taxon>Stenotrophomonas</taxon>
    </lineage>
</organism>
<reference evidence="1" key="1">
    <citation type="submission" date="2023-07" db="EMBL/GenBank/DDBJ databases">
        <title>Functional and genomic diversity of the sorghum phyllosphere microbiome.</title>
        <authorList>
            <person name="Shade A."/>
        </authorList>
    </citation>
    <scope>NUCLEOTIDE SEQUENCE</scope>
    <source>
        <strain evidence="1">SORGH_AS_0457</strain>
    </source>
</reference>
<dbReference type="NCBIfam" id="TIGR02531">
    <property type="entry name" value="yecD_yerC"/>
    <property type="match status" value="1"/>
</dbReference>
<proteinExistence type="predicted"/>
<dbReference type="PANTHER" id="PTHR40080:SF1">
    <property type="entry name" value="TRPR-LIKE PROTEIN YERC_YECD"/>
    <property type="match status" value="1"/>
</dbReference>
<dbReference type="InterPro" id="IPR038116">
    <property type="entry name" value="TrpR-like_sf"/>
</dbReference>
<dbReference type="EMBL" id="JAUTAS010000001">
    <property type="protein sequence ID" value="MDQ1108849.1"/>
    <property type="molecule type" value="Genomic_DNA"/>
</dbReference>
<dbReference type="GO" id="GO:0043565">
    <property type="term" value="F:sequence-specific DNA binding"/>
    <property type="evidence" value="ECO:0007669"/>
    <property type="project" value="InterPro"/>
</dbReference>